<evidence type="ECO:0000256" key="1">
    <source>
        <dbReference type="ARBA" id="ARBA00022801"/>
    </source>
</evidence>
<protein>
    <submittedName>
        <fullName evidence="6">PLD-like domain</fullName>
    </submittedName>
</protein>
<keyword evidence="7" id="KW-1185">Reference proteome</keyword>
<dbReference type="AlphaFoldDB" id="A0A0F7DBQ2"/>
<evidence type="ECO:0000256" key="4">
    <source>
        <dbReference type="SAM" id="Phobius"/>
    </source>
</evidence>
<keyword evidence="4" id="KW-0812">Transmembrane</keyword>
<evidence type="ECO:0000256" key="3">
    <source>
        <dbReference type="ARBA" id="ARBA00023098"/>
    </source>
</evidence>
<evidence type="ECO:0000256" key="2">
    <source>
        <dbReference type="ARBA" id="ARBA00022963"/>
    </source>
</evidence>
<accession>A0A0F7DBQ2</accession>
<feature type="transmembrane region" description="Helical" evidence="4">
    <location>
        <begin position="433"/>
        <end position="453"/>
    </location>
</feature>
<dbReference type="PANTHER" id="PTHR43856">
    <property type="entry name" value="CARDIOLIPIN HYDROLASE"/>
    <property type="match status" value="1"/>
</dbReference>
<proteinExistence type="predicted"/>
<dbReference type="OrthoDB" id="31343at2157"/>
<dbReference type="RefSeq" id="WP_048095320.1">
    <property type="nucleotide sequence ID" value="NZ_CP011267.1"/>
</dbReference>
<sequence length="457" mass="51186">MSLPRTAKLLLLATLLIHPTIACQILEVLPNPYGDDGREYVKVSCETNCTLTDSEDEFSFGPGVHYVARNATAFVDHYGFPPDAEGIRLSNSGEEITLKCEDGADVFDYSFFTDDGLIYYREGGKWDFRYEDWSSFPPVSDNVSGRIVVTPTSYVLRGEGIVASYTVTKDNFDGSFEFAVDASPVGGIPAEEMVLAKKYRFHFLEGSYRNFHYKFAVLGSNVVITTENWKWDNRGIIVEFESEKVAELLKEVFEHDLKYESSPGKVSDVKGSYREGRGRELEFSGRVEVHVLPDSNPVFGFIENSTDFLYIAVPYISLEWFDDSSPLLSAILNASRGGVEVRVMLADYERNRDAVEFLSSLPGVEAKMVRSPEFDKLHAKYLVTDGKVLITSANFNKYGLKLNREIAVVIESDEVSGFLKDVFEGDWEGRSEISPAISLTLLGIALLAGFYLLRRLS</sequence>
<dbReference type="Pfam" id="PF13091">
    <property type="entry name" value="PLDc_2"/>
    <property type="match status" value="1"/>
</dbReference>
<evidence type="ECO:0000313" key="7">
    <source>
        <dbReference type="Proteomes" id="UP000034723"/>
    </source>
</evidence>
<keyword evidence="1" id="KW-0378">Hydrolase</keyword>
<evidence type="ECO:0000313" key="6">
    <source>
        <dbReference type="EMBL" id="AKG91486.1"/>
    </source>
</evidence>
<dbReference type="SUPFAM" id="SSF56024">
    <property type="entry name" value="Phospholipase D/nuclease"/>
    <property type="match status" value="1"/>
</dbReference>
<organism evidence="6 7">
    <name type="scientific">Geoglobus ahangari</name>
    <dbReference type="NCBI Taxonomy" id="113653"/>
    <lineage>
        <taxon>Archaea</taxon>
        <taxon>Methanobacteriati</taxon>
        <taxon>Methanobacteriota</taxon>
        <taxon>Archaeoglobi</taxon>
        <taxon>Archaeoglobales</taxon>
        <taxon>Archaeoglobaceae</taxon>
        <taxon>Geoglobus</taxon>
    </lineage>
</organism>
<keyword evidence="4" id="KW-1133">Transmembrane helix</keyword>
<dbReference type="HOGENOM" id="CLU_631067_0_0_2"/>
<keyword evidence="2" id="KW-0442">Lipid degradation</keyword>
<dbReference type="InParanoid" id="A0A0F7DBQ2"/>
<dbReference type="InterPro" id="IPR001736">
    <property type="entry name" value="PLipase_D/transphosphatidylase"/>
</dbReference>
<dbReference type="PANTHER" id="PTHR43856:SF1">
    <property type="entry name" value="MITOCHONDRIAL CARDIOLIPIN HYDROLASE"/>
    <property type="match status" value="1"/>
</dbReference>
<reference evidence="6 7" key="1">
    <citation type="submission" date="2015-04" db="EMBL/GenBank/DDBJ databases">
        <title>The complete genome sequence of the hyperthermophilic, obligate iron-reducing archaeon Geoglobus ahangari strain 234T.</title>
        <authorList>
            <person name="Manzella M.P."/>
            <person name="Holmes D.E."/>
            <person name="Rocheleau J.M."/>
            <person name="Chung A."/>
            <person name="Reguera G."/>
            <person name="Kashefi K."/>
        </authorList>
    </citation>
    <scope>NUCLEOTIDE SEQUENCE [LARGE SCALE GENOMIC DNA]</scope>
    <source>
        <strain evidence="6 7">234</strain>
    </source>
</reference>
<dbReference type="STRING" id="113653.GAH_01204"/>
<dbReference type="GeneID" id="24803776"/>
<dbReference type="GO" id="GO:0016891">
    <property type="term" value="F:RNA endonuclease activity producing 5'-phosphomonoesters, hydrolytic mechanism"/>
    <property type="evidence" value="ECO:0007669"/>
    <property type="project" value="TreeGrafter"/>
</dbReference>
<keyword evidence="4" id="KW-0472">Membrane</keyword>
<dbReference type="KEGG" id="gah:GAH_01204"/>
<dbReference type="Gene3D" id="3.30.870.10">
    <property type="entry name" value="Endonuclease Chain A"/>
    <property type="match status" value="1"/>
</dbReference>
<dbReference type="InterPro" id="IPR051406">
    <property type="entry name" value="PLD_domain"/>
</dbReference>
<keyword evidence="3" id="KW-0443">Lipid metabolism</keyword>
<dbReference type="PATRIC" id="fig|113653.22.peg.1196"/>
<evidence type="ECO:0000259" key="5">
    <source>
        <dbReference type="PROSITE" id="PS50035"/>
    </source>
</evidence>
<gene>
    <name evidence="6" type="ORF">GAH_01204</name>
</gene>
<feature type="domain" description="PLD phosphodiesterase" evidence="5">
    <location>
        <begin position="373"/>
        <end position="399"/>
    </location>
</feature>
<dbReference type="InterPro" id="IPR025202">
    <property type="entry name" value="PLD-like_dom"/>
</dbReference>
<dbReference type="Proteomes" id="UP000034723">
    <property type="component" value="Chromosome"/>
</dbReference>
<dbReference type="PROSITE" id="PS50035">
    <property type="entry name" value="PLD"/>
    <property type="match status" value="1"/>
</dbReference>
<dbReference type="GO" id="GO:0016042">
    <property type="term" value="P:lipid catabolic process"/>
    <property type="evidence" value="ECO:0007669"/>
    <property type="project" value="UniProtKB-KW"/>
</dbReference>
<name>A0A0F7DBQ2_9EURY</name>
<dbReference type="EMBL" id="CP011267">
    <property type="protein sequence ID" value="AKG91486.1"/>
    <property type="molecule type" value="Genomic_DNA"/>
</dbReference>